<feature type="domain" description="Pyrroline-5-carboxylate reductase catalytic N-terminal" evidence="3">
    <location>
        <begin position="9"/>
        <end position="113"/>
    </location>
</feature>
<protein>
    <recommendedName>
        <fullName evidence="3">Pyrroline-5-carboxylate reductase catalytic N-terminal domain-containing protein</fullName>
    </recommendedName>
</protein>
<evidence type="ECO:0000313" key="5">
    <source>
        <dbReference type="Proteomes" id="UP001054902"/>
    </source>
</evidence>
<name>A0AAD3HA60_9STRA</name>
<keyword evidence="2" id="KW-0472">Membrane</keyword>
<dbReference type="EMBL" id="BLLK01000051">
    <property type="protein sequence ID" value="GFH56060.1"/>
    <property type="molecule type" value="Genomic_DNA"/>
</dbReference>
<dbReference type="GO" id="GO:0005886">
    <property type="term" value="C:plasma membrane"/>
    <property type="evidence" value="ECO:0007669"/>
    <property type="project" value="TreeGrafter"/>
</dbReference>
<organism evidence="4 5">
    <name type="scientific">Chaetoceros tenuissimus</name>
    <dbReference type="NCBI Taxonomy" id="426638"/>
    <lineage>
        <taxon>Eukaryota</taxon>
        <taxon>Sar</taxon>
        <taxon>Stramenopiles</taxon>
        <taxon>Ochrophyta</taxon>
        <taxon>Bacillariophyta</taxon>
        <taxon>Coscinodiscophyceae</taxon>
        <taxon>Chaetocerotophycidae</taxon>
        <taxon>Chaetocerotales</taxon>
        <taxon>Chaetocerotaceae</taxon>
        <taxon>Chaetoceros</taxon>
    </lineage>
</organism>
<evidence type="ECO:0000259" key="3">
    <source>
        <dbReference type="Pfam" id="PF03807"/>
    </source>
</evidence>
<dbReference type="GO" id="GO:0015677">
    <property type="term" value="P:copper ion import"/>
    <property type="evidence" value="ECO:0007669"/>
    <property type="project" value="TreeGrafter"/>
</dbReference>
<dbReference type="GO" id="GO:0008823">
    <property type="term" value="F:cupric reductase (NADH) activity"/>
    <property type="evidence" value="ECO:0007669"/>
    <property type="project" value="TreeGrafter"/>
</dbReference>
<dbReference type="InterPro" id="IPR051267">
    <property type="entry name" value="STEAP_metalloreductase"/>
</dbReference>
<reference evidence="4 5" key="1">
    <citation type="journal article" date="2021" name="Sci. Rep.">
        <title>The genome of the diatom Chaetoceros tenuissimus carries an ancient integrated fragment of an extant virus.</title>
        <authorList>
            <person name="Hongo Y."/>
            <person name="Kimura K."/>
            <person name="Takaki Y."/>
            <person name="Yoshida Y."/>
            <person name="Baba S."/>
            <person name="Kobayashi G."/>
            <person name="Nagasaki K."/>
            <person name="Hano T."/>
            <person name="Tomaru Y."/>
        </authorList>
    </citation>
    <scope>NUCLEOTIDE SEQUENCE [LARGE SCALE GENOMIC DNA]</scope>
    <source>
        <strain evidence="4 5">NIES-3715</strain>
    </source>
</reference>
<feature type="transmembrane region" description="Helical" evidence="2">
    <location>
        <begin position="342"/>
        <end position="367"/>
    </location>
</feature>
<dbReference type="Gene3D" id="3.40.50.720">
    <property type="entry name" value="NAD(P)-binding Rossmann-like Domain"/>
    <property type="match status" value="1"/>
</dbReference>
<evidence type="ECO:0000256" key="1">
    <source>
        <dbReference type="ARBA" id="ARBA00023002"/>
    </source>
</evidence>
<dbReference type="Pfam" id="PF03807">
    <property type="entry name" value="F420_oxidored"/>
    <property type="match status" value="1"/>
</dbReference>
<proteinExistence type="predicted"/>
<accession>A0AAD3HA60</accession>
<dbReference type="PANTHER" id="PTHR14239:SF0">
    <property type="entry name" value="F420-DEPENDENT NADP REDUCTASE"/>
    <property type="match status" value="1"/>
</dbReference>
<feature type="transmembrane region" description="Helical" evidence="2">
    <location>
        <begin position="374"/>
        <end position="393"/>
    </location>
</feature>
<feature type="transmembrane region" description="Helical" evidence="2">
    <location>
        <begin position="413"/>
        <end position="433"/>
    </location>
</feature>
<dbReference type="InterPro" id="IPR028939">
    <property type="entry name" value="P5C_Rdtase_cat_N"/>
</dbReference>
<dbReference type="AlphaFoldDB" id="A0AAD3HA60"/>
<evidence type="ECO:0000256" key="2">
    <source>
        <dbReference type="SAM" id="Phobius"/>
    </source>
</evidence>
<sequence length="454" mass="50639">MATNVSKNVVIVGGGNLANGLSNMFSIYNIGDKYTFSIYEPVESNIPSISGASHHDVDTSFRGYKDIDVDAKSSTLSSADIIILAIPSSAIRSFVTNHENVLTGKIVVDCSNPTASGDDLRSVIESMGIDNQFQWMKGFNDNGAIELINHKVASNKIVTTKLCGEDEAAVEEVKKLAESCMGFTVKVVPFAQFDAISRNQNELGKTWIHAAIVMMLIFAFAQIFSIVRDHMTEFYGATLPWQYLPCYTTNHSMAWTCIWGFALAQFPGVIARFYIMFGRYQLPDLLLWGLNMRKELGVISLFFLLCHAIMSLTIWNAGYFYWSYDDPTNVMAKYLWHVETAMFFGIVGFGLYVVLGICSLPSVAAAMTSRQWQFVYGVVSWTALIFGLCHNLFIGKNIMQWTHYWPDKIPHQTVMSCTIPIGVIGLKVIQVFLSPFNFRGKAKIAKGDDTFNDA</sequence>
<dbReference type="SUPFAM" id="SSF51735">
    <property type="entry name" value="NAD(P)-binding Rossmann-fold domains"/>
    <property type="match status" value="1"/>
</dbReference>
<comment type="caution">
    <text evidence="4">The sequence shown here is derived from an EMBL/GenBank/DDBJ whole genome shotgun (WGS) entry which is preliminary data.</text>
</comment>
<keyword evidence="2" id="KW-1133">Transmembrane helix</keyword>
<keyword evidence="5" id="KW-1185">Reference proteome</keyword>
<dbReference type="InterPro" id="IPR036291">
    <property type="entry name" value="NAD(P)-bd_dom_sf"/>
</dbReference>
<dbReference type="PANTHER" id="PTHR14239">
    <property type="entry name" value="DUDULIN-RELATED"/>
    <property type="match status" value="1"/>
</dbReference>
<feature type="transmembrane region" description="Helical" evidence="2">
    <location>
        <begin position="296"/>
        <end position="322"/>
    </location>
</feature>
<dbReference type="GO" id="GO:0052851">
    <property type="term" value="F:ferric-chelate reductase (NADPH) activity"/>
    <property type="evidence" value="ECO:0007669"/>
    <property type="project" value="TreeGrafter"/>
</dbReference>
<keyword evidence="2" id="KW-0812">Transmembrane</keyword>
<evidence type="ECO:0000313" key="4">
    <source>
        <dbReference type="EMBL" id="GFH56060.1"/>
    </source>
</evidence>
<feature type="transmembrane region" description="Helical" evidence="2">
    <location>
        <begin position="253"/>
        <end position="275"/>
    </location>
</feature>
<gene>
    <name evidence="4" type="ORF">CTEN210_12536</name>
</gene>
<keyword evidence="1" id="KW-0560">Oxidoreductase</keyword>
<dbReference type="Proteomes" id="UP001054902">
    <property type="component" value="Unassembled WGS sequence"/>
</dbReference>
<feature type="transmembrane region" description="Helical" evidence="2">
    <location>
        <begin position="207"/>
        <end position="227"/>
    </location>
</feature>